<evidence type="ECO:0000313" key="1">
    <source>
        <dbReference type="EMBL" id="VDI30865.1"/>
    </source>
</evidence>
<dbReference type="Gene3D" id="2.120.10.30">
    <property type="entry name" value="TolB, C-terminal domain"/>
    <property type="match status" value="1"/>
</dbReference>
<reference evidence="1" key="1">
    <citation type="submission" date="2018-11" db="EMBL/GenBank/DDBJ databases">
        <authorList>
            <person name="Alioto T."/>
            <person name="Alioto T."/>
        </authorList>
    </citation>
    <scope>NUCLEOTIDE SEQUENCE</scope>
</reference>
<dbReference type="EMBL" id="UYJE01004726">
    <property type="protein sequence ID" value="VDI30865.1"/>
    <property type="molecule type" value="Genomic_DNA"/>
</dbReference>
<organism evidence="1 2">
    <name type="scientific">Mytilus galloprovincialis</name>
    <name type="common">Mediterranean mussel</name>
    <dbReference type="NCBI Taxonomy" id="29158"/>
    <lineage>
        <taxon>Eukaryota</taxon>
        <taxon>Metazoa</taxon>
        <taxon>Spiralia</taxon>
        <taxon>Lophotrochozoa</taxon>
        <taxon>Mollusca</taxon>
        <taxon>Bivalvia</taxon>
        <taxon>Autobranchia</taxon>
        <taxon>Pteriomorphia</taxon>
        <taxon>Mytilida</taxon>
        <taxon>Mytiloidea</taxon>
        <taxon>Mytilidae</taxon>
        <taxon>Mytilinae</taxon>
        <taxon>Mytilus</taxon>
    </lineage>
</organism>
<comment type="caution">
    <text evidence="1">The sequence shown here is derived from an EMBL/GenBank/DDBJ whole genome shotgun (WGS) entry which is preliminary data.</text>
</comment>
<proteinExistence type="predicted"/>
<protein>
    <submittedName>
        <fullName evidence="1">Uncharacterized protein</fullName>
    </submittedName>
</protein>
<accession>A0A8B6E7A3</accession>
<dbReference type="SUPFAM" id="SSF101898">
    <property type="entry name" value="NHL repeat"/>
    <property type="match status" value="1"/>
</dbReference>
<gene>
    <name evidence="1" type="ORF">MGAL_10B012430</name>
</gene>
<dbReference type="InterPro" id="IPR011042">
    <property type="entry name" value="6-blade_b-propeller_TolB-like"/>
</dbReference>
<dbReference type="AlphaFoldDB" id="A0A8B6E7A3"/>
<dbReference type="Proteomes" id="UP000596742">
    <property type="component" value="Unassembled WGS sequence"/>
</dbReference>
<sequence length="425" mass="48567">MLTRAQFYYFGTDSSRLSVRSTERSRRHRLTTSEQDWHNWVFHLRNPTVAASATVPTKWSRGRIKDAVKAMRLHRTCDMAINIKAVSADDLNIVAEILRKTVEDDKKLRGEIEKFIGSILSDSEINGHESDMVVIDMAIANKDDSISQEERLRHENQFHQIEVQFLRKFQLIRPASYVTAMRDCVVTNNMIVVINCDNDNLAIYDMDIPDDPQYIKLSSKPSGVVTIQGDDVGVSFNHGKCYIEIIDIKKQQVKKTVHINGIGKMSFQDEILYVVIDGKKIKGVNLNGKEVVSFSCSLPDITNFTTDKDRLFLTYSWTNELQCWSLSNMSIIWTFKNEKMSRPSHVVIDANHNVYVTGQGSKNVLIISPGGQLHKEVLTLSQTKKHNLMFPITIHYDESNNSILAFKDFNDTAVLYKIRNNDVNM</sequence>
<name>A0A8B6E7A3_MYTGA</name>
<keyword evidence="2" id="KW-1185">Reference proteome</keyword>
<evidence type="ECO:0000313" key="2">
    <source>
        <dbReference type="Proteomes" id="UP000596742"/>
    </source>
</evidence>
<dbReference type="OrthoDB" id="10377102at2759"/>